<evidence type="ECO:0000256" key="1">
    <source>
        <dbReference type="ARBA" id="ARBA00002190"/>
    </source>
</evidence>
<dbReference type="GO" id="GO:0006313">
    <property type="term" value="P:DNA transposition"/>
    <property type="evidence" value="ECO:0007669"/>
    <property type="project" value="UniProtKB-UniRule"/>
</dbReference>
<reference evidence="7" key="1">
    <citation type="journal article" date="2020" name="mSystems">
        <title>Genome- and Community-Level Interaction Insights into Carbon Utilization and Element Cycling Functions of Hydrothermarchaeota in Hydrothermal Sediment.</title>
        <authorList>
            <person name="Zhou Z."/>
            <person name="Liu Y."/>
            <person name="Xu W."/>
            <person name="Pan J."/>
            <person name="Luo Z.H."/>
            <person name="Li M."/>
        </authorList>
    </citation>
    <scope>NUCLEOTIDE SEQUENCE [LARGE SCALE GENOMIC DNA]</scope>
    <source>
        <strain evidence="7">SpSt-1182</strain>
    </source>
</reference>
<comment type="similarity">
    <text evidence="2 6">Belongs to the transposase mutator family.</text>
</comment>
<evidence type="ECO:0000313" key="7">
    <source>
        <dbReference type="EMBL" id="HDQ98966.1"/>
    </source>
</evidence>
<dbReference type="GO" id="GO:0004803">
    <property type="term" value="F:transposase activity"/>
    <property type="evidence" value="ECO:0007669"/>
    <property type="project" value="UniProtKB-UniRule"/>
</dbReference>
<keyword evidence="4 6" id="KW-0238">DNA-binding</keyword>
<gene>
    <name evidence="7" type="ORF">ENN51_01575</name>
</gene>
<dbReference type="NCBIfam" id="NF033543">
    <property type="entry name" value="transpos_IS256"/>
    <property type="match status" value="1"/>
</dbReference>
<proteinExistence type="inferred from homology"/>
<sequence>MRSRRTYRKKVFGASPADRLAARRVLAALDGKSVYEMLQEGLHSVAMEIGRLVAIGLLDDEVTKLCGERYLHNGSRTMVRHGHRRGWAEVAGQKVPLGRPRVRHTDGSGEARLPVYGLLQQAGNFDEAVLRRVVHGVSTRSYEQVIEDAREGFGVKRASVSRRFVRVTGEQIRRFCERRWDGVPFVAIIIDGKSFAGEMMVTALGITASGEKHILGLRQGASENAQVCKELLESLRERGVATGVPTLFVLDGAKALHAAVRSVWGDCAIIQRCQVHKKRNVRSHLDKKYWAELDRRLAEAWGERDYERALELMKQTAAWLARINPDAAASLREGMAETLTVVRLGVAPALRKTLSNTNVIESAFSVTEQVTKRVKHWRAGNMRWRWCLAGLLHAEQHFHRVAGYRRIAALVKVLDALSPKVDSTEKVA</sequence>
<evidence type="ECO:0000256" key="2">
    <source>
        <dbReference type="ARBA" id="ARBA00010961"/>
    </source>
</evidence>
<protein>
    <recommendedName>
        <fullName evidence="6">Mutator family transposase</fullName>
    </recommendedName>
</protein>
<keyword evidence="3 6" id="KW-0815">Transposition</keyword>
<evidence type="ECO:0000256" key="6">
    <source>
        <dbReference type="RuleBase" id="RU365089"/>
    </source>
</evidence>
<name>A0A7V0T4V2_UNCW3</name>
<evidence type="ECO:0000256" key="5">
    <source>
        <dbReference type="ARBA" id="ARBA00023172"/>
    </source>
</evidence>
<dbReference type="InterPro" id="IPR001207">
    <property type="entry name" value="Transposase_mutator"/>
</dbReference>
<dbReference type="GO" id="GO:0003677">
    <property type="term" value="F:DNA binding"/>
    <property type="evidence" value="ECO:0007669"/>
    <property type="project" value="UniProtKB-UniRule"/>
</dbReference>
<comment type="function">
    <text evidence="1 6">Required for the transposition of the insertion element.</text>
</comment>
<dbReference type="Pfam" id="PF00872">
    <property type="entry name" value="Transposase_mut"/>
    <property type="match status" value="1"/>
</dbReference>
<comment type="caution">
    <text evidence="7">The sequence shown here is derived from an EMBL/GenBank/DDBJ whole genome shotgun (WGS) entry which is preliminary data.</text>
</comment>
<keyword evidence="6" id="KW-0814">Transposable element</keyword>
<evidence type="ECO:0000256" key="3">
    <source>
        <dbReference type="ARBA" id="ARBA00022578"/>
    </source>
</evidence>
<dbReference type="AlphaFoldDB" id="A0A7V0T4V2"/>
<dbReference type="PANTHER" id="PTHR33217">
    <property type="entry name" value="TRANSPOSASE FOR INSERTION SEQUENCE ELEMENT IS1081"/>
    <property type="match status" value="1"/>
</dbReference>
<dbReference type="EMBL" id="DSBX01000059">
    <property type="protein sequence ID" value="HDQ98966.1"/>
    <property type="molecule type" value="Genomic_DNA"/>
</dbReference>
<dbReference type="Proteomes" id="UP000885672">
    <property type="component" value="Unassembled WGS sequence"/>
</dbReference>
<evidence type="ECO:0000256" key="4">
    <source>
        <dbReference type="ARBA" id="ARBA00023125"/>
    </source>
</evidence>
<keyword evidence="5 6" id="KW-0233">DNA recombination</keyword>
<dbReference type="PANTHER" id="PTHR33217:SF7">
    <property type="entry name" value="TRANSPOSASE FOR INSERTION SEQUENCE ELEMENT IS1081"/>
    <property type="match status" value="1"/>
</dbReference>
<organism evidence="7">
    <name type="scientific">candidate division WOR-3 bacterium</name>
    <dbReference type="NCBI Taxonomy" id="2052148"/>
    <lineage>
        <taxon>Bacteria</taxon>
        <taxon>Bacteria division WOR-3</taxon>
    </lineage>
</organism>
<accession>A0A7V0T4V2</accession>